<feature type="transmembrane region" description="Helical" evidence="7">
    <location>
        <begin position="20"/>
        <end position="40"/>
    </location>
</feature>
<evidence type="ECO:0000256" key="7">
    <source>
        <dbReference type="SAM" id="Phobius"/>
    </source>
</evidence>
<keyword evidence="2" id="KW-0813">Transport</keyword>
<evidence type="ECO:0000256" key="5">
    <source>
        <dbReference type="ARBA" id="ARBA00022989"/>
    </source>
</evidence>
<dbReference type="Gene3D" id="1.10.3720.10">
    <property type="entry name" value="MetI-like"/>
    <property type="match status" value="1"/>
</dbReference>
<evidence type="ECO:0000256" key="4">
    <source>
        <dbReference type="ARBA" id="ARBA00022692"/>
    </source>
</evidence>
<comment type="caution">
    <text evidence="8">The sequence shown here is derived from an EMBL/GenBank/DDBJ whole genome shotgun (WGS) entry which is preliminary data.</text>
</comment>
<dbReference type="EMBL" id="BNJJ01000021">
    <property type="protein sequence ID" value="GHO88115.1"/>
    <property type="molecule type" value="Genomic_DNA"/>
</dbReference>
<dbReference type="RefSeq" id="WP_201365717.1">
    <property type="nucleotide sequence ID" value="NZ_BNJJ01000021.1"/>
</dbReference>
<evidence type="ECO:0000256" key="6">
    <source>
        <dbReference type="ARBA" id="ARBA00023136"/>
    </source>
</evidence>
<evidence type="ECO:0000313" key="8">
    <source>
        <dbReference type="EMBL" id="GHO88115.1"/>
    </source>
</evidence>
<keyword evidence="4 7" id="KW-0812">Transmembrane</keyword>
<proteinExistence type="predicted"/>
<dbReference type="Proteomes" id="UP000635565">
    <property type="component" value="Unassembled WGS sequence"/>
</dbReference>
<name>A0ABQ3VQ60_9CHLR</name>
<sequence>MYTLPPGLSTLQSSYVTLYGPTMAAAVIVAIPVLIIYIALQRFIVQSVASTGLKG</sequence>
<evidence type="ECO:0000256" key="2">
    <source>
        <dbReference type="ARBA" id="ARBA00022448"/>
    </source>
</evidence>
<accession>A0ABQ3VQ60</accession>
<dbReference type="PANTHER" id="PTHR43744">
    <property type="entry name" value="ABC TRANSPORTER PERMEASE PROTEIN MG189-RELATED-RELATED"/>
    <property type="match status" value="1"/>
</dbReference>
<evidence type="ECO:0008006" key="10">
    <source>
        <dbReference type="Google" id="ProtNLM"/>
    </source>
</evidence>
<evidence type="ECO:0000256" key="1">
    <source>
        <dbReference type="ARBA" id="ARBA00004651"/>
    </source>
</evidence>
<dbReference type="InterPro" id="IPR035906">
    <property type="entry name" value="MetI-like_sf"/>
</dbReference>
<reference evidence="8 9" key="1">
    <citation type="journal article" date="2021" name="Int. J. Syst. Evol. Microbiol.">
        <title>Reticulibacter mediterranei gen. nov., sp. nov., within the new family Reticulibacteraceae fam. nov., and Ktedonospora formicarum gen. nov., sp. nov., Ktedonobacter robiniae sp. nov., Dictyobacter formicarum sp. nov. and Dictyobacter arantiisoli sp. nov., belonging to the class Ktedonobacteria.</title>
        <authorList>
            <person name="Yabe S."/>
            <person name="Zheng Y."/>
            <person name="Wang C.M."/>
            <person name="Sakai Y."/>
            <person name="Abe K."/>
            <person name="Yokota A."/>
            <person name="Donadio S."/>
            <person name="Cavaletti L."/>
            <person name="Monciardini P."/>
        </authorList>
    </citation>
    <scope>NUCLEOTIDE SEQUENCE [LARGE SCALE GENOMIC DNA]</scope>
    <source>
        <strain evidence="8 9">SOSP1-9</strain>
    </source>
</reference>
<gene>
    <name evidence="8" type="ORF">KSZ_61210</name>
</gene>
<keyword evidence="9" id="KW-1185">Reference proteome</keyword>
<protein>
    <recommendedName>
        <fullName evidence="10">ABC transmembrane type-1 domain-containing protein</fullName>
    </recommendedName>
</protein>
<keyword evidence="3" id="KW-1003">Cell membrane</keyword>
<evidence type="ECO:0000256" key="3">
    <source>
        <dbReference type="ARBA" id="ARBA00022475"/>
    </source>
</evidence>
<evidence type="ECO:0000313" key="9">
    <source>
        <dbReference type="Proteomes" id="UP000635565"/>
    </source>
</evidence>
<keyword evidence="5 7" id="KW-1133">Transmembrane helix</keyword>
<dbReference type="PANTHER" id="PTHR43744:SF8">
    <property type="entry name" value="SN-GLYCEROL-3-PHOSPHATE TRANSPORT SYSTEM PERMEASE PROTEIN UGPE"/>
    <property type="match status" value="1"/>
</dbReference>
<organism evidence="8 9">
    <name type="scientific">Dictyobacter formicarum</name>
    <dbReference type="NCBI Taxonomy" id="2778368"/>
    <lineage>
        <taxon>Bacteria</taxon>
        <taxon>Bacillati</taxon>
        <taxon>Chloroflexota</taxon>
        <taxon>Ktedonobacteria</taxon>
        <taxon>Ktedonobacterales</taxon>
        <taxon>Dictyobacteraceae</taxon>
        <taxon>Dictyobacter</taxon>
    </lineage>
</organism>
<keyword evidence="6 7" id="KW-0472">Membrane</keyword>
<dbReference type="SUPFAM" id="SSF161098">
    <property type="entry name" value="MetI-like"/>
    <property type="match status" value="1"/>
</dbReference>
<comment type="subcellular location">
    <subcellularLocation>
        <location evidence="1">Cell membrane</location>
        <topology evidence="1">Multi-pass membrane protein</topology>
    </subcellularLocation>
</comment>